<evidence type="ECO:0000313" key="2">
    <source>
        <dbReference type="EMBL" id="EQD36835.1"/>
    </source>
</evidence>
<proteinExistence type="predicted"/>
<dbReference type="SUPFAM" id="SSF53807">
    <property type="entry name" value="Helical backbone' metal receptor"/>
    <property type="match status" value="1"/>
</dbReference>
<organism evidence="2">
    <name type="scientific">mine drainage metagenome</name>
    <dbReference type="NCBI Taxonomy" id="410659"/>
    <lineage>
        <taxon>unclassified sequences</taxon>
        <taxon>metagenomes</taxon>
        <taxon>ecological metagenomes</taxon>
    </lineage>
</organism>
<sequence length="109" mass="11747">MRVVSVLPSATEIVFALGRGHELVGRSAECDYPAEVRSRPVVMHPRTLDSLAASGEIDARVTAARARGESLYRLDVDRLRELRPDLLLTQDLCGVCSVTGDRSSGPVGT</sequence>
<dbReference type="PANTHER" id="PTHR42860">
    <property type="entry name" value="VITAMIN B12-BINDING PROTEIN"/>
    <property type="match status" value="1"/>
</dbReference>
<dbReference type="InterPro" id="IPR051030">
    <property type="entry name" value="Vitamin_B12-ABC_binding"/>
</dbReference>
<dbReference type="InterPro" id="IPR002491">
    <property type="entry name" value="ABC_transptr_periplasmic_BD"/>
</dbReference>
<comment type="caution">
    <text evidence="2">The sequence shown here is derived from an EMBL/GenBank/DDBJ whole genome shotgun (WGS) entry which is preliminary data.</text>
</comment>
<protein>
    <submittedName>
        <fullName evidence="2">Substrate-binding protein of ABC transporter</fullName>
    </submittedName>
</protein>
<feature type="non-terminal residue" evidence="2">
    <location>
        <position position="109"/>
    </location>
</feature>
<reference evidence="2" key="1">
    <citation type="submission" date="2013-08" db="EMBL/GenBank/DDBJ databases">
        <authorList>
            <person name="Mendez C."/>
            <person name="Richter M."/>
            <person name="Ferrer M."/>
            <person name="Sanchez J."/>
        </authorList>
    </citation>
    <scope>NUCLEOTIDE SEQUENCE</scope>
</reference>
<gene>
    <name evidence="2" type="ORF">B2A_12008</name>
</gene>
<evidence type="ECO:0000259" key="1">
    <source>
        <dbReference type="PROSITE" id="PS50983"/>
    </source>
</evidence>
<dbReference type="Gene3D" id="3.40.50.1980">
    <property type="entry name" value="Nitrogenase molybdenum iron protein domain"/>
    <property type="match status" value="1"/>
</dbReference>
<dbReference type="PROSITE" id="PS50983">
    <property type="entry name" value="FE_B12_PBP"/>
    <property type="match status" value="1"/>
</dbReference>
<feature type="domain" description="Fe/B12 periplasmic-binding" evidence="1">
    <location>
        <begin position="2"/>
        <end position="109"/>
    </location>
</feature>
<dbReference type="PANTHER" id="PTHR42860:SF1">
    <property type="entry name" value="VITAMIN B12-BINDING PROTEIN"/>
    <property type="match status" value="1"/>
</dbReference>
<dbReference type="AlphaFoldDB" id="T1A4Q0"/>
<dbReference type="EMBL" id="AUZZ01008666">
    <property type="protein sequence ID" value="EQD36835.1"/>
    <property type="molecule type" value="Genomic_DNA"/>
</dbReference>
<reference evidence="2" key="2">
    <citation type="journal article" date="2014" name="ISME J.">
        <title>Microbial stratification in low pH oxic and suboxic macroscopic growths along an acid mine drainage.</title>
        <authorList>
            <person name="Mendez-Garcia C."/>
            <person name="Mesa V."/>
            <person name="Sprenger R.R."/>
            <person name="Richter M."/>
            <person name="Diez M.S."/>
            <person name="Solano J."/>
            <person name="Bargiela R."/>
            <person name="Golyshina O.V."/>
            <person name="Manteca A."/>
            <person name="Ramos J.L."/>
            <person name="Gallego J.R."/>
            <person name="Llorente I."/>
            <person name="Martins Dos Santos V.A."/>
            <person name="Jensen O.N."/>
            <person name="Pelaez A.I."/>
            <person name="Sanchez J."/>
            <person name="Ferrer M."/>
        </authorList>
    </citation>
    <scope>NUCLEOTIDE SEQUENCE</scope>
</reference>
<accession>T1A4Q0</accession>
<name>T1A4Q0_9ZZZZ</name>